<evidence type="ECO:0000256" key="8">
    <source>
        <dbReference type="ARBA" id="ARBA00023012"/>
    </source>
</evidence>
<dbReference type="Proteomes" id="UP000184335">
    <property type="component" value="Unassembled WGS sequence"/>
</dbReference>
<name>A0A1M6BW08_9FLAO</name>
<dbReference type="InterPro" id="IPR003661">
    <property type="entry name" value="HisK_dim/P_dom"/>
</dbReference>
<keyword evidence="3" id="KW-0597">Phosphoprotein</keyword>
<dbReference type="PRINTS" id="PR00344">
    <property type="entry name" value="BCTRLSENSOR"/>
</dbReference>
<proteinExistence type="predicted"/>
<evidence type="ECO:0000256" key="9">
    <source>
        <dbReference type="SAM" id="Phobius"/>
    </source>
</evidence>
<dbReference type="PANTHER" id="PTHR43065:SF10">
    <property type="entry name" value="PEROXIDE STRESS-ACTIVATED HISTIDINE KINASE MAK3"/>
    <property type="match status" value="1"/>
</dbReference>
<evidence type="ECO:0000256" key="4">
    <source>
        <dbReference type="ARBA" id="ARBA00022679"/>
    </source>
</evidence>
<keyword evidence="9" id="KW-0812">Transmembrane</keyword>
<dbReference type="EMBL" id="FQYI01000002">
    <property type="protein sequence ID" value="SHI52976.1"/>
    <property type="molecule type" value="Genomic_DNA"/>
</dbReference>
<keyword evidence="9" id="KW-0472">Membrane</keyword>
<evidence type="ECO:0000259" key="10">
    <source>
        <dbReference type="PROSITE" id="PS50109"/>
    </source>
</evidence>
<dbReference type="Gene3D" id="1.10.287.130">
    <property type="match status" value="1"/>
</dbReference>
<gene>
    <name evidence="11" type="ORF">SAMN05443429_102144</name>
</gene>
<feature type="transmembrane region" description="Helical" evidence="9">
    <location>
        <begin position="149"/>
        <end position="166"/>
    </location>
</feature>
<dbReference type="PANTHER" id="PTHR43065">
    <property type="entry name" value="SENSOR HISTIDINE KINASE"/>
    <property type="match status" value="1"/>
</dbReference>
<dbReference type="InterPro" id="IPR036890">
    <property type="entry name" value="HATPase_C_sf"/>
</dbReference>
<dbReference type="GO" id="GO:0000155">
    <property type="term" value="F:phosphorelay sensor kinase activity"/>
    <property type="evidence" value="ECO:0007669"/>
    <property type="project" value="InterPro"/>
</dbReference>
<dbReference type="SUPFAM" id="SSF55874">
    <property type="entry name" value="ATPase domain of HSP90 chaperone/DNA topoisomerase II/histidine kinase"/>
    <property type="match status" value="1"/>
</dbReference>
<dbReference type="STRING" id="1118202.SAMN05443429_102144"/>
<dbReference type="InterPro" id="IPR004358">
    <property type="entry name" value="Sig_transdc_His_kin-like_C"/>
</dbReference>
<dbReference type="AlphaFoldDB" id="A0A1M6BW08"/>
<dbReference type="InterPro" id="IPR003594">
    <property type="entry name" value="HATPase_dom"/>
</dbReference>
<evidence type="ECO:0000313" key="12">
    <source>
        <dbReference type="Proteomes" id="UP000184335"/>
    </source>
</evidence>
<comment type="catalytic activity">
    <reaction evidence="1">
        <text>ATP + protein L-histidine = ADP + protein N-phospho-L-histidine.</text>
        <dbReference type="EC" id="2.7.13.3"/>
    </reaction>
</comment>
<keyword evidence="6 11" id="KW-0418">Kinase</keyword>
<evidence type="ECO:0000256" key="7">
    <source>
        <dbReference type="ARBA" id="ARBA00022840"/>
    </source>
</evidence>
<evidence type="ECO:0000256" key="3">
    <source>
        <dbReference type="ARBA" id="ARBA00022553"/>
    </source>
</evidence>
<dbReference type="SMART" id="SM00387">
    <property type="entry name" value="HATPase_c"/>
    <property type="match status" value="1"/>
</dbReference>
<dbReference type="Pfam" id="PF02518">
    <property type="entry name" value="HATPase_c"/>
    <property type="match status" value="1"/>
</dbReference>
<accession>A0A1M6BW08</accession>
<evidence type="ECO:0000256" key="1">
    <source>
        <dbReference type="ARBA" id="ARBA00000085"/>
    </source>
</evidence>
<keyword evidence="4" id="KW-0808">Transferase</keyword>
<dbReference type="Gene3D" id="3.30.565.10">
    <property type="entry name" value="Histidine kinase-like ATPase, C-terminal domain"/>
    <property type="match status" value="1"/>
</dbReference>
<feature type="transmembrane region" description="Helical" evidence="9">
    <location>
        <begin position="12"/>
        <end position="33"/>
    </location>
</feature>
<dbReference type="CDD" id="cd00082">
    <property type="entry name" value="HisKA"/>
    <property type="match status" value="1"/>
</dbReference>
<protein>
    <recommendedName>
        <fullName evidence="2">histidine kinase</fullName>
        <ecNumber evidence="2">2.7.13.3</ecNumber>
    </recommendedName>
</protein>
<evidence type="ECO:0000256" key="5">
    <source>
        <dbReference type="ARBA" id="ARBA00022741"/>
    </source>
</evidence>
<keyword evidence="7" id="KW-0067">ATP-binding</keyword>
<dbReference type="GO" id="GO:0005524">
    <property type="term" value="F:ATP binding"/>
    <property type="evidence" value="ECO:0007669"/>
    <property type="project" value="UniProtKB-KW"/>
</dbReference>
<dbReference type="EC" id="2.7.13.3" evidence="2"/>
<dbReference type="InterPro" id="IPR005467">
    <property type="entry name" value="His_kinase_dom"/>
</dbReference>
<dbReference type="SMART" id="SM00388">
    <property type="entry name" value="HisKA"/>
    <property type="match status" value="1"/>
</dbReference>
<dbReference type="OrthoDB" id="9815750at2"/>
<sequence length="385" mass="43771">MKPRFYSRIGSWLVFLVLTAIIGGVILASQFLIDYLRKEETRRIQLFAKAMKYQQEENLDPAALDLILEISNSNTTIPVIVTDASGNPLGEDMMKNIPADAMRDPQKIQQLLAKMKKTYPPFIISLPEGNQYVYYNNSLLLNALRYTPIYLSIIGLGYLIFTFWFLSTVKKTDEGFLWAGLAKETAHQIGTPLSSMIGWIEILRLESPENEAANEIEKDIDRLTTITERFSKIGSVPEINDLNLSETISQNYEYLKRRISAKIDFQLHMPADEILVPHSRILMSWVIENLVKNAVDAMKGSGVLKIIISSKNNKIFIDFTDSGCGMSRRQARSVFRPGFTTKKRGWGLGLSLARRVINEYHKGELKVLQTEIGKGTTFRIVLRIR</sequence>
<organism evidence="11 12">
    <name type="scientific">Cruoricaptor ignavus</name>
    <dbReference type="NCBI Taxonomy" id="1118202"/>
    <lineage>
        <taxon>Bacteria</taxon>
        <taxon>Pseudomonadati</taxon>
        <taxon>Bacteroidota</taxon>
        <taxon>Flavobacteriia</taxon>
        <taxon>Flavobacteriales</taxon>
        <taxon>Weeksellaceae</taxon>
        <taxon>Cruoricaptor</taxon>
    </lineage>
</organism>
<dbReference type="PROSITE" id="PS50109">
    <property type="entry name" value="HIS_KIN"/>
    <property type="match status" value="1"/>
</dbReference>
<reference evidence="11 12" key="1">
    <citation type="submission" date="2016-11" db="EMBL/GenBank/DDBJ databases">
        <authorList>
            <person name="Jaros S."/>
            <person name="Januszkiewicz K."/>
            <person name="Wedrychowicz H."/>
        </authorList>
    </citation>
    <scope>NUCLEOTIDE SEQUENCE [LARGE SCALE GENOMIC DNA]</scope>
    <source>
        <strain evidence="11 12">DSM 25479</strain>
    </source>
</reference>
<evidence type="ECO:0000256" key="2">
    <source>
        <dbReference type="ARBA" id="ARBA00012438"/>
    </source>
</evidence>
<evidence type="ECO:0000256" key="6">
    <source>
        <dbReference type="ARBA" id="ARBA00022777"/>
    </source>
</evidence>
<keyword evidence="12" id="KW-1185">Reference proteome</keyword>
<dbReference type="RefSeq" id="WP_073178255.1">
    <property type="nucleotide sequence ID" value="NZ_CP171011.1"/>
</dbReference>
<keyword evidence="5" id="KW-0547">Nucleotide-binding</keyword>
<keyword evidence="8" id="KW-0902">Two-component regulatory system</keyword>
<feature type="domain" description="Histidine kinase" evidence="10">
    <location>
        <begin position="184"/>
        <end position="385"/>
    </location>
</feature>
<keyword evidence="9" id="KW-1133">Transmembrane helix</keyword>
<evidence type="ECO:0000313" key="11">
    <source>
        <dbReference type="EMBL" id="SHI52976.1"/>
    </source>
</evidence>